<sequence>MKVPRYEKGDKMLVQLPDGRFMSATVERIEPHNVYVVLLPELVRMFNPLTRQIEAMNWMRVEPQVVFVRVRT</sequence>
<organism evidence="1">
    <name type="scientific">viral metagenome</name>
    <dbReference type="NCBI Taxonomy" id="1070528"/>
    <lineage>
        <taxon>unclassified sequences</taxon>
        <taxon>metagenomes</taxon>
        <taxon>organismal metagenomes</taxon>
    </lineage>
</organism>
<dbReference type="EMBL" id="MT142929">
    <property type="protein sequence ID" value="QJA90672.1"/>
    <property type="molecule type" value="Genomic_DNA"/>
</dbReference>
<name>A0A6M3LAI4_9ZZZZ</name>
<accession>A0A6M3LAI4</accession>
<protein>
    <submittedName>
        <fullName evidence="1">Uncharacterized protein</fullName>
    </submittedName>
</protein>
<reference evidence="1" key="1">
    <citation type="submission" date="2020-03" db="EMBL/GenBank/DDBJ databases">
        <title>The deep terrestrial virosphere.</title>
        <authorList>
            <person name="Holmfeldt K."/>
            <person name="Nilsson E."/>
            <person name="Simone D."/>
            <person name="Lopez-Fernandez M."/>
            <person name="Wu X."/>
            <person name="de Brujin I."/>
            <person name="Lundin D."/>
            <person name="Andersson A."/>
            <person name="Bertilsson S."/>
            <person name="Dopson M."/>
        </authorList>
    </citation>
    <scope>NUCLEOTIDE SEQUENCE</scope>
    <source>
        <strain evidence="1">MM415B03614</strain>
    </source>
</reference>
<gene>
    <name evidence="1" type="ORF">MM415B03614_0008</name>
</gene>
<proteinExistence type="predicted"/>
<dbReference type="AlphaFoldDB" id="A0A6M3LAI4"/>
<evidence type="ECO:0000313" key="1">
    <source>
        <dbReference type="EMBL" id="QJA90672.1"/>
    </source>
</evidence>